<keyword evidence="3" id="KW-0786">Thiamine pyrophosphate</keyword>
<dbReference type="AlphaFoldDB" id="A0A1G2V8G2"/>
<dbReference type="Gene3D" id="3.40.50.970">
    <property type="match status" value="1"/>
</dbReference>
<dbReference type="InterPro" id="IPR005474">
    <property type="entry name" value="Transketolase_N"/>
</dbReference>
<dbReference type="Pfam" id="PF00456">
    <property type="entry name" value="Transketolase_N"/>
    <property type="match status" value="1"/>
</dbReference>
<comment type="caution">
    <text evidence="5">The sequence shown here is derived from an EMBL/GenBank/DDBJ whole genome shotgun (WGS) entry which is preliminary data.</text>
</comment>
<dbReference type="SUPFAM" id="SSF52518">
    <property type="entry name" value="Thiamin diphosphate-binding fold (THDP-binding)"/>
    <property type="match status" value="1"/>
</dbReference>
<organism evidence="5 6">
    <name type="scientific">Candidatus Zambryskibacteria bacterium RIFOXYD2_FULL_43_10</name>
    <dbReference type="NCBI Taxonomy" id="1802782"/>
    <lineage>
        <taxon>Bacteria</taxon>
        <taxon>Candidatus Zambryskiibacteriota</taxon>
    </lineage>
</organism>
<reference evidence="5 6" key="1">
    <citation type="journal article" date="2016" name="Nat. Commun.">
        <title>Thousands of microbial genomes shed light on interconnected biogeochemical processes in an aquifer system.</title>
        <authorList>
            <person name="Anantharaman K."/>
            <person name="Brown C.T."/>
            <person name="Hug L.A."/>
            <person name="Sharon I."/>
            <person name="Castelle C.J."/>
            <person name="Probst A.J."/>
            <person name="Thomas B.C."/>
            <person name="Singh A."/>
            <person name="Wilkins M.J."/>
            <person name="Karaoz U."/>
            <person name="Brodie E.L."/>
            <person name="Williams K.H."/>
            <person name="Hubbard S.S."/>
            <person name="Banfield J.F."/>
        </authorList>
    </citation>
    <scope>NUCLEOTIDE SEQUENCE [LARGE SCALE GENOMIC DNA]</scope>
</reference>
<sequence>MDNLNDNKIKFLEQKANDIRISIIDILEDAGSGHTAGPLDMADIFTVLFFHTLKHNPKEPAWPERDRLVLSNGHICPVLYSTMAHAGYFPIKELKTLRKFGSRLQGHPHRDFLSMLETSSGPLGSGLSQAVGMALADKIDHGLTSNRRIYALLSDGELECGQTWEAAMLAGKEKLHNLVAVVDRNNIQIDGYTEDVMPLESLSDKWRAWNWHVIEIDGHNMEEIADAFETAKAIFGKPTVIIAHTIAGKGVKEFERDYRWHGKPPNKEEKRMAINELRTLGGKIKSEHE</sequence>
<dbReference type="InterPro" id="IPR029061">
    <property type="entry name" value="THDP-binding"/>
</dbReference>
<evidence type="ECO:0000256" key="1">
    <source>
        <dbReference type="ARBA" id="ARBA00001964"/>
    </source>
</evidence>
<name>A0A1G2V8G2_9BACT</name>
<feature type="domain" description="Transketolase N-terminal" evidence="4">
    <location>
        <begin position="14"/>
        <end position="270"/>
    </location>
</feature>
<evidence type="ECO:0000256" key="2">
    <source>
        <dbReference type="ARBA" id="ARBA00007131"/>
    </source>
</evidence>
<dbReference type="PANTHER" id="PTHR47514">
    <property type="entry name" value="TRANSKETOLASE N-TERMINAL SECTION-RELATED"/>
    <property type="match status" value="1"/>
</dbReference>
<accession>A0A1G2V8G2</accession>
<dbReference type="PANTHER" id="PTHR47514:SF1">
    <property type="entry name" value="TRANSKETOLASE N-TERMINAL SECTION-RELATED"/>
    <property type="match status" value="1"/>
</dbReference>
<gene>
    <name evidence="5" type="ORF">A2544_00150</name>
</gene>
<dbReference type="STRING" id="1802782.A2544_00150"/>
<dbReference type="CDD" id="cd02012">
    <property type="entry name" value="TPP_TK"/>
    <property type="match status" value="1"/>
</dbReference>
<evidence type="ECO:0000256" key="3">
    <source>
        <dbReference type="ARBA" id="ARBA00023052"/>
    </source>
</evidence>
<evidence type="ECO:0000259" key="4">
    <source>
        <dbReference type="Pfam" id="PF00456"/>
    </source>
</evidence>
<dbReference type="EMBL" id="MHWZ01000010">
    <property type="protein sequence ID" value="OHB17924.1"/>
    <property type="molecule type" value="Genomic_DNA"/>
</dbReference>
<protein>
    <submittedName>
        <fullName evidence="5">Transketolase</fullName>
    </submittedName>
</protein>
<evidence type="ECO:0000313" key="6">
    <source>
        <dbReference type="Proteomes" id="UP000176868"/>
    </source>
</evidence>
<comment type="cofactor">
    <cofactor evidence="1">
        <name>thiamine diphosphate</name>
        <dbReference type="ChEBI" id="CHEBI:58937"/>
    </cofactor>
</comment>
<evidence type="ECO:0000313" key="5">
    <source>
        <dbReference type="EMBL" id="OHB17924.1"/>
    </source>
</evidence>
<proteinExistence type="inferred from homology"/>
<comment type="similarity">
    <text evidence="2">Belongs to the transketolase family.</text>
</comment>
<dbReference type="Proteomes" id="UP000176868">
    <property type="component" value="Unassembled WGS sequence"/>
</dbReference>